<comment type="caution">
    <text evidence="2">The sequence shown here is derived from an EMBL/GenBank/DDBJ whole genome shotgun (WGS) entry which is preliminary data.</text>
</comment>
<organism evidence="2 3">
    <name type="scientific">Candidatus Uhrbacteria bacterium RIFCSPHIGHO2_02_FULL_60_10</name>
    <dbReference type="NCBI Taxonomy" id="1802392"/>
    <lineage>
        <taxon>Bacteria</taxon>
        <taxon>Candidatus Uhriibacteriota</taxon>
    </lineage>
</organism>
<evidence type="ECO:0000313" key="3">
    <source>
        <dbReference type="Proteomes" id="UP000177088"/>
    </source>
</evidence>
<gene>
    <name evidence="2" type="ORF">A3C96_02400</name>
</gene>
<evidence type="ECO:0008006" key="4">
    <source>
        <dbReference type="Google" id="ProtNLM"/>
    </source>
</evidence>
<evidence type="ECO:0000256" key="1">
    <source>
        <dbReference type="SAM" id="SignalP"/>
    </source>
</evidence>
<feature type="chain" id="PRO_5009532982" description="GerMN domain-containing protein" evidence="1">
    <location>
        <begin position="21"/>
        <end position="208"/>
    </location>
</feature>
<sequence length="208" mass="21662">MKKTFLISVFSIILAGAGCASVTKVADQAAEEAVKPITVPIEALGQAKTKLADVQAGLNRQGEAADADNVTVVMVLTEGSLTPAGVTPGKVFGCNDRLAYVKVPRQTDSGDAVADSLTSLLAIKDTNPNGAYNALANSTFLLEKVAVVGGVTEVRLKGEARSGGVCDDPRIKTQIEETVRRLAAKFAIILNGSEANWRCLGDLSGECK</sequence>
<keyword evidence="1" id="KW-0732">Signal</keyword>
<dbReference type="EMBL" id="MGEA01000079">
    <property type="protein sequence ID" value="OGL72892.1"/>
    <property type="molecule type" value="Genomic_DNA"/>
</dbReference>
<evidence type="ECO:0000313" key="2">
    <source>
        <dbReference type="EMBL" id="OGL72892.1"/>
    </source>
</evidence>
<dbReference type="Proteomes" id="UP000177088">
    <property type="component" value="Unassembled WGS sequence"/>
</dbReference>
<proteinExistence type="predicted"/>
<dbReference type="PROSITE" id="PS51257">
    <property type="entry name" value="PROKAR_LIPOPROTEIN"/>
    <property type="match status" value="1"/>
</dbReference>
<dbReference type="AlphaFoldDB" id="A0A1F7U3S0"/>
<accession>A0A1F7U3S0</accession>
<protein>
    <recommendedName>
        <fullName evidence="4">GerMN domain-containing protein</fullName>
    </recommendedName>
</protein>
<feature type="signal peptide" evidence="1">
    <location>
        <begin position="1"/>
        <end position="20"/>
    </location>
</feature>
<name>A0A1F7U3S0_9BACT</name>
<reference evidence="2 3" key="1">
    <citation type="journal article" date="2016" name="Nat. Commun.">
        <title>Thousands of microbial genomes shed light on interconnected biogeochemical processes in an aquifer system.</title>
        <authorList>
            <person name="Anantharaman K."/>
            <person name="Brown C.T."/>
            <person name="Hug L.A."/>
            <person name="Sharon I."/>
            <person name="Castelle C.J."/>
            <person name="Probst A.J."/>
            <person name="Thomas B.C."/>
            <person name="Singh A."/>
            <person name="Wilkins M.J."/>
            <person name="Karaoz U."/>
            <person name="Brodie E.L."/>
            <person name="Williams K.H."/>
            <person name="Hubbard S.S."/>
            <person name="Banfield J.F."/>
        </authorList>
    </citation>
    <scope>NUCLEOTIDE SEQUENCE [LARGE SCALE GENOMIC DNA]</scope>
</reference>